<dbReference type="Proteomes" id="UP001497480">
    <property type="component" value="Unassembled WGS sequence"/>
</dbReference>
<comment type="caution">
    <text evidence="3">The sequence shown here is derived from an EMBL/GenBank/DDBJ whole genome shotgun (WGS) entry which is preliminary data.</text>
</comment>
<protein>
    <recommendedName>
        <fullName evidence="2">Cupin type-1 domain-containing protein</fullName>
    </recommendedName>
</protein>
<evidence type="ECO:0000256" key="1">
    <source>
        <dbReference type="SAM" id="SignalP"/>
    </source>
</evidence>
<dbReference type="InterPro" id="IPR014710">
    <property type="entry name" value="RmlC-like_jellyroll"/>
</dbReference>
<dbReference type="EMBL" id="CAXHTB010000001">
    <property type="protein sequence ID" value="CAL0299677.1"/>
    <property type="molecule type" value="Genomic_DNA"/>
</dbReference>
<evidence type="ECO:0000259" key="2">
    <source>
        <dbReference type="Pfam" id="PF00190"/>
    </source>
</evidence>
<evidence type="ECO:0000313" key="4">
    <source>
        <dbReference type="Proteomes" id="UP001497480"/>
    </source>
</evidence>
<organism evidence="3 4">
    <name type="scientific">Lupinus luteus</name>
    <name type="common">European yellow lupine</name>
    <dbReference type="NCBI Taxonomy" id="3873"/>
    <lineage>
        <taxon>Eukaryota</taxon>
        <taxon>Viridiplantae</taxon>
        <taxon>Streptophyta</taxon>
        <taxon>Embryophyta</taxon>
        <taxon>Tracheophyta</taxon>
        <taxon>Spermatophyta</taxon>
        <taxon>Magnoliopsida</taxon>
        <taxon>eudicotyledons</taxon>
        <taxon>Gunneridae</taxon>
        <taxon>Pentapetalae</taxon>
        <taxon>rosids</taxon>
        <taxon>fabids</taxon>
        <taxon>Fabales</taxon>
        <taxon>Fabaceae</taxon>
        <taxon>Papilionoideae</taxon>
        <taxon>50 kb inversion clade</taxon>
        <taxon>genistoids sensu lato</taxon>
        <taxon>core genistoids</taxon>
        <taxon>Genisteae</taxon>
        <taxon>Lupinus</taxon>
    </lineage>
</organism>
<keyword evidence="4" id="KW-1185">Reference proteome</keyword>
<dbReference type="SUPFAM" id="SSF51182">
    <property type="entry name" value="RmlC-like cupins"/>
    <property type="match status" value="1"/>
</dbReference>
<feature type="chain" id="PRO_5043886554" description="Cupin type-1 domain-containing protein" evidence="1">
    <location>
        <begin position="23"/>
        <end position="105"/>
    </location>
</feature>
<proteinExistence type="predicted"/>
<dbReference type="AlphaFoldDB" id="A0AAV1VRX4"/>
<dbReference type="Pfam" id="PF00190">
    <property type="entry name" value="Cupin_1"/>
    <property type="match status" value="1"/>
</dbReference>
<reference evidence="3 4" key="1">
    <citation type="submission" date="2024-03" db="EMBL/GenBank/DDBJ databases">
        <authorList>
            <person name="Martinez-Hernandez J."/>
        </authorList>
    </citation>
    <scope>NUCLEOTIDE SEQUENCE [LARGE SCALE GENOMIC DNA]</scope>
</reference>
<dbReference type="InterPro" id="IPR011051">
    <property type="entry name" value="RmlC_Cupin_sf"/>
</dbReference>
<gene>
    <name evidence="3" type="ORF">LLUT_LOCUS737</name>
</gene>
<dbReference type="InterPro" id="IPR006045">
    <property type="entry name" value="Cupin_1"/>
</dbReference>
<sequence>MAKPFVLSFSLCLLLFSSVCLAERPERFKECQLDKLNALEPDNRIESEGGVTETWNSSRPELRCAGVAFEKHTIQPQGLHLPSYTNYPQLIFIVEVERRTINPKL</sequence>
<dbReference type="PANTHER" id="PTHR31189">
    <property type="entry name" value="OS03G0336100 PROTEIN-RELATED"/>
    <property type="match status" value="1"/>
</dbReference>
<dbReference type="Gene3D" id="2.60.120.10">
    <property type="entry name" value="Jelly Rolls"/>
    <property type="match status" value="1"/>
</dbReference>
<accession>A0AAV1VRX4</accession>
<keyword evidence="1" id="KW-0732">Signal</keyword>
<dbReference type="InterPro" id="IPR050253">
    <property type="entry name" value="Seed_Storage-Functional"/>
</dbReference>
<dbReference type="PANTHER" id="PTHR31189:SF35">
    <property type="entry name" value="12S SEED STORAGE PROTEIN CRB"/>
    <property type="match status" value="1"/>
</dbReference>
<name>A0AAV1VRX4_LUPLU</name>
<evidence type="ECO:0000313" key="3">
    <source>
        <dbReference type="EMBL" id="CAL0299677.1"/>
    </source>
</evidence>
<feature type="signal peptide" evidence="1">
    <location>
        <begin position="1"/>
        <end position="22"/>
    </location>
</feature>
<feature type="domain" description="Cupin type-1" evidence="2">
    <location>
        <begin position="36"/>
        <end position="95"/>
    </location>
</feature>